<accession>A0ABW6M661</accession>
<dbReference type="InterPro" id="IPR009057">
    <property type="entry name" value="Homeodomain-like_sf"/>
</dbReference>
<sequence>MENADEAGQRGPAWLVEQRYRAVLEVLDGSPVSEVAVRYGVSRQTVYTWKSKHEAEGLGGLKEKSRRPRTSPTRLPSEVEALVCEMRRANPRWGARRIAFEVARTATGAAPSRATVHRVLARNGLIRRQEQKHRRKYKRWQRETPMHLWQMDLVGGIFLADGRECKMLTGIDDHSRFVVIATVLAVPSGRAVADGFVRAMRTYGVPAEVLTDNGKQFTGRFTKPRPAEVLFERVCRENGVTAKLIKPYSPTTTGKIERWHQTLRRELLDVSGPFADLPAAQAAVDAWVHTYNTARPHQALDMATPASRFRPNPPPEPTLVSAPAAPASPEEPSIAAGPAAPVTMLIPVSAPAMEFETVVAAGGLVGVLPRVQRVRLGKEYAGRRARVWADEHTVHIVIDGELIRSVASCLDAGNLHELSMRGAVRAGPPPAARGAGRLGRLEPGTVIEVDRKVDLSGVPSLGSAKVTVGYELASQRVTLRLDGHLMHVVHDGVLAKTLPAPIDAEQRTGLRGARAVTSELPAPAAGAVHVERKVPADGVIMVARQRLRVGRTYAGEIVTVHVEDTYFRITLNGADLSLHPRKNQHPVTRFRAKIHAPKL</sequence>
<dbReference type="Gene3D" id="3.30.420.10">
    <property type="entry name" value="Ribonuclease H-like superfamily/Ribonuclease H"/>
    <property type="match status" value="1"/>
</dbReference>
<dbReference type="SUPFAM" id="SSF53098">
    <property type="entry name" value="Ribonuclease H-like"/>
    <property type="match status" value="1"/>
</dbReference>
<dbReference type="Pfam" id="PF13683">
    <property type="entry name" value="rve_3"/>
    <property type="match status" value="1"/>
</dbReference>
<keyword evidence="4" id="KW-1185">Reference proteome</keyword>
<reference evidence="3 4" key="1">
    <citation type="submission" date="2024-10" db="EMBL/GenBank/DDBJ databases">
        <title>The Natural Products Discovery Center: Release of the First 8490 Sequenced Strains for Exploring Actinobacteria Biosynthetic Diversity.</title>
        <authorList>
            <person name="Kalkreuter E."/>
            <person name="Kautsar S.A."/>
            <person name="Yang D."/>
            <person name="Bader C.D."/>
            <person name="Teijaro C.N."/>
            <person name="Fluegel L."/>
            <person name="Davis C.M."/>
            <person name="Simpson J.R."/>
            <person name="Lauterbach L."/>
            <person name="Steele A.D."/>
            <person name="Gui C."/>
            <person name="Meng S."/>
            <person name="Li G."/>
            <person name="Viehrig K."/>
            <person name="Ye F."/>
            <person name="Su P."/>
            <person name="Kiefer A.F."/>
            <person name="Nichols A."/>
            <person name="Cepeda A.J."/>
            <person name="Yan W."/>
            <person name="Fan B."/>
            <person name="Jiang Y."/>
            <person name="Adhikari A."/>
            <person name="Zheng C.-J."/>
            <person name="Schuster L."/>
            <person name="Cowan T.M."/>
            <person name="Smanski M.J."/>
            <person name="Chevrette M.G."/>
            <person name="De Carvalho L.P.S."/>
            <person name="Shen B."/>
        </authorList>
    </citation>
    <scope>NUCLEOTIDE SEQUENCE [LARGE SCALE GENOMIC DNA]</scope>
    <source>
        <strain evidence="3 4">NPDC006488</strain>
    </source>
</reference>
<dbReference type="InterPro" id="IPR036388">
    <property type="entry name" value="WH-like_DNA-bd_sf"/>
</dbReference>
<protein>
    <submittedName>
        <fullName evidence="3">IS481 family transposase</fullName>
    </submittedName>
</protein>
<dbReference type="PANTHER" id="PTHR35004:SF7">
    <property type="entry name" value="INTEGRASE PROTEIN"/>
    <property type="match status" value="1"/>
</dbReference>
<feature type="region of interest" description="Disordered" evidence="1">
    <location>
        <begin position="304"/>
        <end position="335"/>
    </location>
</feature>
<feature type="compositionally biased region" description="Low complexity" evidence="1">
    <location>
        <begin position="321"/>
        <end position="335"/>
    </location>
</feature>
<dbReference type="InterPro" id="IPR001584">
    <property type="entry name" value="Integrase_cat-core"/>
</dbReference>
<evidence type="ECO:0000259" key="2">
    <source>
        <dbReference type="PROSITE" id="PS50994"/>
    </source>
</evidence>
<evidence type="ECO:0000313" key="4">
    <source>
        <dbReference type="Proteomes" id="UP001601303"/>
    </source>
</evidence>
<organism evidence="3 4">
    <name type="scientific">Streptomyces hokutonensis</name>
    <dbReference type="NCBI Taxonomy" id="1306990"/>
    <lineage>
        <taxon>Bacteria</taxon>
        <taxon>Bacillati</taxon>
        <taxon>Actinomycetota</taxon>
        <taxon>Actinomycetes</taxon>
        <taxon>Kitasatosporales</taxon>
        <taxon>Streptomycetaceae</taxon>
        <taxon>Streptomyces</taxon>
    </lineage>
</organism>
<dbReference type="Gene3D" id="1.10.10.10">
    <property type="entry name" value="Winged helix-like DNA-binding domain superfamily/Winged helix DNA-binding domain"/>
    <property type="match status" value="1"/>
</dbReference>
<dbReference type="NCBIfam" id="NF033577">
    <property type="entry name" value="transpos_IS481"/>
    <property type="match status" value="1"/>
</dbReference>
<comment type="caution">
    <text evidence="3">The sequence shown here is derived from an EMBL/GenBank/DDBJ whole genome shotgun (WGS) entry which is preliminary data.</text>
</comment>
<dbReference type="SUPFAM" id="SSF46689">
    <property type="entry name" value="Homeodomain-like"/>
    <property type="match status" value="1"/>
</dbReference>
<dbReference type="EMBL" id="JBIAHM010000008">
    <property type="protein sequence ID" value="MFE9601289.1"/>
    <property type="molecule type" value="Genomic_DNA"/>
</dbReference>
<evidence type="ECO:0000256" key="1">
    <source>
        <dbReference type="SAM" id="MobiDB-lite"/>
    </source>
</evidence>
<dbReference type="Proteomes" id="UP001601303">
    <property type="component" value="Unassembled WGS sequence"/>
</dbReference>
<name>A0ABW6M661_9ACTN</name>
<dbReference type="InterPro" id="IPR012337">
    <property type="entry name" value="RNaseH-like_sf"/>
</dbReference>
<evidence type="ECO:0000313" key="3">
    <source>
        <dbReference type="EMBL" id="MFE9601289.1"/>
    </source>
</evidence>
<feature type="domain" description="Integrase catalytic" evidence="2">
    <location>
        <begin position="141"/>
        <end position="313"/>
    </location>
</feature>
<gene>
    <name evidence="3" type="ORF">ACFYNQ_22300</name>
</gene>
<dbReference type="InterPro" id="IPR047656">
    <property type="entry name" value="IS481-like_transpos"/>
</dbReference>
<dbReference type="Pfam" id="PF13565">
    <property type="entry name" value="HTH_32"/>
    <property type="match status" value="1"/>
</dbReference>
<dbReference type="RefSeq" id="WP_388108384.1">
    <property type="nucleotide sequence ID" value="NZ_JBIAHM010000008.1"/>
</dbReference>
<proteinExistence type="predicted"/>
<dbReference type="PANTHER" id="PTHR35004">
    <property type="entry name" value="TRANSPOSASE RV3428C-RELATED"/>
    <property type="match status" value="1"/>
</dbReference>
<dbReference type="PROSITE" id="PS50994">
    <property type="entry name" value="INTEGRASE"/>
    <property type="match status" value="1"/>
</dbReference>
<dbReference type="InterPro" id="IPR036397">
    <property type="entry name" value="RNaseH_sf"/>
</dbReference>